<dbReference type="InterPro" id="IPR008319">
    <property type="entry name" value="GyrI-like_CCH_Lin2189-like"/>
</dbReference>
<evidence type="ECO:0000313" key="2">
    <source>
        <dbReference type="EMBL" id="RDU74625.1"/>
    </source>
</evidence>
<reference evidence="2 3" key="1">
    <citation type="submission" date="2018-04" db="EMBL/GenBank/DDBJ databases">
        <title>Novel Campyloabacter and Helicobacter Species and Strains.</title>
        <authorList>
            <person name="Mannion A.J."/>
            <person name="Shen Z."/>
            <person name="Fox J.G."/>
        </authorList>
    </citation>
    <scope>NUCLEOTIDE SEQUENCE [LARGE SCALE GENOMIC DNA]</scope>
    <source>
        <strain evidence="2 3">MIT 04-9362</strain>
    </source>
</reference>
<name>A0A3D8JBT4_9HELI</name>
<proteinExistence type="predicted"/>
<dbReference type="Proteomes" id="UP000256695">
    <property type="component" value="Unassembled WGS sequence"/>
</dbReference>
<dbReference type="EMBL" id="NXLX01000001">
    <property type="protein sequence ID" value="RDU74625.1"/>
    <property type="molecule type" value="Genomic_DNA"/>
</dbReference>
<dbReference type="InterPro" id="IPR029442">
    <property type="entry name" value="GyrI-like"/>
</dbReference>
<dbReference type="Pfam" id="PF06445">
    <property type="entry name" value="GyrI-like"/>
    <property type="match status" value="1"/>
</dbReference>
<evidence type="ECO:0000259" key="1">
    <source>
        <dbReference type="Pfam" id="PF06445"/>
    </source>
</evidence>
<feature type="domain" description="GyrI-like small molecule binding" evidence="1">
    <location>
        <begin position="25"/>
        <end position="212"/>
    </location>
</feature>
<dbReference type="InterPro" id="IPR011256">
    <property type="entry name" value="Reg_factor_effector_dom_sf"/>
</dbReference>
<organism evidence="2 3">
    <name type="scientific">Helicobacter anseris</name>
    <dbReference type="NCBI Taxonomy" id="375926"/>
    <lineage>
        <taxon>Bacteria</taxon>
        <taxon>Pseudomonadati</taxon>
        <taxon>Campylobacterota</taxon>
        <taxon>Epsilonproteobacteria</taxon>
        <taxon>Campylobacterales</taxon>
        <taxon>Helicobacteraceae</taxon>
        <taxon>Helicobacter</taxon>
    </lineage>
</organism>
<keyword evidence="3" id="KW-1185">Reference proteome</keyword>
<evidence type="ECO:0000313" key="3">
    <source>
        <dbReference type="Proteomes" id="UP000256695"/>
    </source>
</evidence>
<sequence>MQLHKKQSIFDYKKVYSHLYKPKNTPSIIQIPKMKFIAVKGKGDPNIENGEYQQSIGLLYNIAYKIKMSSKKGYFIKNFFDFIVPPLEGFWWQDGVHGVDYQHKEHFRFISAIRMPDFVDMKDFYWALNEAKKDKTKDFSKIRFLSYQEGLCVQCMHLGSYESEIQTVETMHEYANLKGFKLDFNKKRTHHEIYISNPRKTQMHKLKTIIRHPIKIS</sequence>
<dbReference type="OrthoDB" id="4772335at2"/>
<dbReference type="RefSeq" id="WP_115578334.1">
    <property type="nucleotide sequence ID" value="NZ_NXLX01000001.1"/>
</dbReference>
<accession>A0A3D8JBT4</accession>
<dbReference type="SUPFAM" id="SSF55136">
    <property type="entry name" value="Probable bacterial effector-binding domain"/>
    <property type="match status" value="1"/>
</dbReference>
<dbReference type="PIRSF" id="PIRSF031644">
    <property type="entry name" value="UCP031644"/>
    <property type="match status" value="1"/>
</dbReference>
<gene>
    <name evidence="2" type="ORF">CQA57_00820</name>
</gene>
<dbReference type="Gene3D" id="3.20.80.10">
    <property type="entry name" value="Regulatory factor, effector binding domain"/>
    <property type="match status" value="1"/>
</dbReference>
<dbReference type="AlphaFoldDB" id="A0A3D8JBT4"/>
<protein>
    <submittedName>
        <fullName evidence="2">Transcriptional regulator</fullName>
    </submittedName>
</protein>
<comment type="caution">
    <text evidence="2">The sequence shown here is derived from an EMBL/GenBank/DDBJ whole genome shotgun (WGS) entry which is preliminary data.</text>
</comment>